<name>F0QWS4_VULM7</name>
<dbReference type="eggNOG" id="arCOG13845">
    <property type="taxonomic scope" value="Archaea"/>
</dbReference>
<sequence length="469" mass="52677">MIMMAIILTITLTANTFLSQHDYTHVHKPLPRLAPAASLVGAFTYVSNFENVNEPPSYYGWISINGQAPVIVTQPNYWGEPALESTALNGEPQIDIVNPSLIVRGDQFLSFQVAIYYGDGGSGFFGLVNSNYEPVAIVGIANGYVWAGPNLTDLKPVVPLLSLSNALYPPGWVFIMVNVFNASTPYNKTAGWVMQVFVDQTDEPPFEVSVPDAGNYYTAVINTTSGTVYYTDIIVTSLEIPIYLQKYNNMEGYGQGSGLLTTLLPPFYNLTALVLLRYWNTPQVGILSFQINAMNYYGATRSSCVGFFQIGVDLDPNGTIAPWYVPGKNCFAHYYFNETTMNPAVLPGIQTPNNTLLRLMIYYNMSTKEIIFEVYDYNTDQLWVHEIPYSGTPFYATYTQLEFQYAYTKYPIYDYIFNGTMFDIQVTFLNETTKTLPANYMTPFELSAPPTWDLTYYNVNASGYNQFAR</sequence>
<evidence type="ECO:0000313" key="2">
    <source>
        <dbReference type="Proteomes" id="UP000007485"/>
    </source>
</evidence>
<dbReference type="KEGG" id="vmo:VMUT_2094"/>
<organism evidence="1 2">
    <name type="scientific">Vulcanisaeta moutnovskia (strain 768-28)</name>
    <dbReference type="NCBI Taxonomy" id="985053"/>
    <lineage>
        <taxon>Archaea</taxon>
        <taxon>Thermoproteota</taxon>
        <taxon>Thermoprotei</taxon>
        <taxon>Thermoproteales</taxon>
        <taxon>Thermoproteaceae</taxon>
        <taxon>Vulcanisaeta</taxon>
    </lineage>
</organism>
<accession>F0QWS4</accession>
<gene>
    <name evidence="1" type="ordered locus">VMUT_2094</name>
</gene>
<evidence type="ECO:0000313" key="1">
    <source>
        <dbReference type="EMBL" id="ADY02291.1"/>
    </source>
</evidence>
<dbReference type="EMBL" id="CP002529">
    <property type="protein sequence ID" value="ADY02291.1"/>
    <property type="molecule type" value="Genomic_DNA"/>
</dbReference>
<proteinExistence type="predicted"/>
<dbReference type="AlphaFoldDB" id="F0QWS4"/>
<keyword evidence="2" id="KW-1185">Reference proteome</keyword>
<dbReference type="STRING" id="985053.VMUT_2094"/>
<protein>
    <submittedName>
        <fullName evidence="1">Uncharacterized protein</fullName>
    </submittedName>
</protein>
<dbReference type="HOGENOM" id="CLU_566991_0_0_2"/>
<dbReference type="Proteomes" id="UP000007485">
    <property type="component" value="Chromosome"/>
</dbReference>
<reference evidence="1 2" key="1">
    <citation type="journal article" date="2011" name="J. Bacteriol.">
        <title>Complete genome sequence of 'Vulcanisaeta moutnovskia' strain 768-28, a novel member of the hyperthermophilic crenarchaeal genus vulcanisaeta.</title>
        <authorList>
            <person name="Gumerov V.M."/>
            <person name="Mardanov A.V."/>
            <person name="Beletsky A.V."/>
            <person name="Prokofeva M.I."/>
            <person name="Bonch-Osmolovskaya E.A."/>
            <person name="Ravin N.V."/>
            <person name="Skryabin K.G."/>
        </authorList>
    </citation>
    <scope>NUCLEOTIDE SEQUENCE [LARGE SCALE GENOMIC DNA]</scope>
    <source>
        <strain evidence="1 2">768-28</strain>
    </source>
</reference>